<feature type="signal peptide" evidence="1">
    <location>
        <begin position="1"/>
        <end position="30"/>
    </location>
</feature>
<evidence type="ECO:0000313" key="3">
    <source>
        <dbReference type="Proteomes" id="UP000269221"/>
    </source>
</evidence>
<dbReference type="AlphaFoldDB" id="A0A3M0KWF6"/>
<evidence type="ECO:0000256" key="1">
    <source>
        <dbReference type="SAM" id="SignalP"/>
    </source>
</evidence>
<keyword evidence="3" id="KW-1185">Reference proteome</keyword>
<dbReference type="EMBL" id="QRBI01000099">
    <property type="protein sequence ID" value="RMC17146.1"/>
    <property type="molecule type" value="Genomic_DNA"/>
</dbReference>
<gene>
    <name evidence="2" type="ORF">DUI87_05723</name>
</gene>
<accession>A0A3M0KWF6</accession>
<protein>
    <submittedName>
        <fullName evidence="2">Uncharacterized protein</fullName>
    </submittedName>
</protein>
<feature type="chain" id="PRO_5018220081" evidence="1">
    <location>
        <begin position="31"/>
        <end position="200"/>
    </location>
</feature>
<comment type="caution">
    <text evidence="2">The sequence shown here is derived from an EMBL/GenBank/DDBJ whole genome shotgun (WGS) entry which is preliminary data.</text>
</comment>
<organism evidence="2 3">
    <name type="scientific">Hirundo rustica rustica</name>
    <dbReference type="NCBI Taxonomy" id="333673"/>
    <lineage>
        <taxon>Eukaryota</taxon>
        <taxon>Metazoa</taxon>
        <taxon>Chordata</taxon>
        <taxon>Craniata</taxon>
        <taxon>Vertebrata</taxon>
        <taxon>Euteleostomi</taxon>
        <taxon>Archelosauria</taxon>
        <taxon>Archosauria</taxon>
        <taxon>Dinosauria</taxon>
        <taxon>Saurischia</taxon>
        <taxon>Theropoda</taxon>
        <taxon>Coelurosauria</taxon>
        <taxon>Aves</taxon>
        <taxon>Neognathae</taxon>
        <taxon>Neoaves</taxon>
        <taxon>Telluraves</taxon>
        <taxon>Australaves</taxon>
        <taxon>Passeriformes</taxon>
        <taxon>Sylvioidea</taxon>
        <taxon>Hirundinidae</taxon>
        <taxon>Hirundo</taxon>
    </lineage>
</organism>
<sequence length="200" mass="21926">MCCPDAFPTSTFLLGLMCLTAFSNFAKTSADFSGLFEGLEPAVLMCHLPLISRFWHKLDVSSTLLKKADLASSQMKTPIHTLQDEGWSPRPFRVSTVEVGSKNTRVKPLNPAPVTGTMEMGMIKDCSFVPELSGNLLAVLFPTTLVCGAGDTLEGVDAILKGLDRLETRAHVNDMKFNKAKCKLLHLDQGDPKHRYKLGQ</sequence>
<evidence type="ECO:0000313" key="2">
    <source>
        <dbReference type="EMBL" id="RMC17146.1"/>
    </source>
</evidence>
<proteinExistence type="predicted"/>
<dbReference type="Proteomes" id="UP000269221">
    <property type="component" value="Unassembled WGS sequence"/>
</dbReference>
<name>A0A3M0KWF6_HIRRU</name>
<dbReference type="OrthoDB" id="416454at2759"/>
<keyword evidence="1" id="KW-0732">Signal</keyword>
<reference evidence="2 3" key="1">
    <citation type="submission" date="2018-07" db="EMBL/GenBank/DDBJ databases">
        <title>A high quality draft genome assembly of the barn swallow (H. rustica rustica).</title>
        <authorList>
            <person name="Formenti G."/>
            <person name="Chiara M."/>
            <person name="Poveda L."/>
            <person name="Francoijs K.-J."/>
            <person name="Bonisoli-Alquati A."/>
            <person name="Canova L."/>
            <person name="Gianfranceschi L."/>
            <person name="Horner D.S."/>
            <person name="Saino N."/>
        </authorList>
    </citation>
    <scope>NUCLEOTIDE SEQUENCE [LARGE SCALE GENOMIC DNA]</scope>
    <source>
        <strain evidence="2">Chelidonia</strain>
        <tissue evidence="2">Blood</tissue>
    </source>
</reference>